<evidence type="ECO:0000256" key="5">
    <source>
        <dbReference type="ARBA" id="ARBA00023136"/>
    </source>
</evidence>
<name>A0ABN6VTT4_9BACT</name>
<sequence length="212" mass="22392">MAGSSALAPLLSGFSLGASLIVAIGSQNAFVLRQGLKREHVFVVSTVCFLCDALLIALGAGGFGALVASSPTLLTAALWGGAAFLLFYGLRSFQAAWRPGTLEASRDDAPLAGFLRVVLTTLALTLLNPHVYLDTVLLLGSLAGQYPAMARVRFAIGAMLASFVWFYGIGYGARILAPLFRRPAAWRALDLLVGCTMWFIAGNLVWGRIGTP</sequence>
<comment type="subcellular location">
    <subcellularLocation>
        <location evidence="1">Cell membrane</location>
        <topology evidence="1">Multi-pass membrane protein</topology>
    </subcellularLocation>
</comment>
<keyword evidence="3 6" id="KW-0812">Transmembrane</keyword>
<evidence type="ECO:0000313" key="8">
    <source>
        <dbReference type="Proteomes" id="UP001317705"/>
    </source>
</evidence>
<feature type="transmembrane region" description="Helical" evidence="6">
    <location>
        <begin position="73"/>
        <end position="90"/>
    </location>
</feature>
<evidence type="ECO:0000256" key="6">
    <source>
        <dbReference type="SAM" id="Phobius"/>
    </source>
</evidence>
<dbReference type="Pfam" id="PF01810">
    <property type="entry name" value="LysE"/>
    <property type="match status" value="1"/>
</dbReference>
<feature type="transmembrane region" description="Helical" evidence="6">
    <location>
        <begin position="185"/>
        <end position="206"/>
    </location>
</feature>
<dbReference type="InterPro" id="IPR001123">
    <property type="entry name" value="LeuE-type"/>
</dbReference>
<organism evidence="7 8">
    <name type="scientific">Geotalea uraniireducens</name>
    <dbReference type="NCBI Taxonomy" id="351604"/>
    <lineage>
        <taxon>Bacteria</taxon>
        <taxon>Pseudomonadati</taxon>
        <taxon>Thermodesulfobacteriota</taxon>
        <taxon>Desulfuromonadia</taxon>
        <taxon>Geobacterales</taxon>
        <taxon>Geobacteraceae</taxon>
        <taxon>Geotalea</taxon>
    </lineage>
</organism>
<evidence type="ECO:0000256" key="4">
    <source>
        <dbReference type="ARBA" id="ARBA00022989"/>
    </source>
</evidence>
<dbReference type="Proteomes" id="UP001317705">
    <property type="component" value="Chromosome"/>
</dbReference>
<feature type="transmembrane region" description="Helical" evidence="6">
    <location>
        <begin position="111"/>
        <end position="132"/>
    </location>
</feature>
<keyword evidence="2" id="KW-1003">Cell membrane</keyword>
<accession>A0ABN6VTT4</accession>
<feature type="transmembrane region" description="Helical" evidence="6">
    <location>
        <begin position="42"/>
        <end position="67"/>
    </location>
</feature>
<feature type="transmembrane region" description="Helical" evidence="6">
    <location>
        <begin position="6"/>
        <end position="30"/>
    </location>
</feature>
<keyword evidence="5 6" id="KW-0472">Membrane</keyword>
<keyword evidence="4 6" id="KW-1133">Transmembrane helix</keyword>
<reference evidence="7 8" key="1">
    <citation type="submission" date="2022-12" db="EMBL/GenBank/DDBJ databases">
        <title>Polyphasic characterization of Geotalea uranireducens NIT-SL11 newly isolated from a complex of sewage sludge and microbially reduced graphene oxide.</title>
        <authorList>
            <person name="Xie L."/>
            <person name="Yoshida N."/>
            <person name="Meng L."/>
        </authorList>
    </citation>
    <scope>NUCLEOTIDE SEQUENCE [LARGE SCALE GENOMIC DNA]</scope>
    <source>
        <strain evidence="7 8">NIT-SL11</strain>
    </source>
</reference>
<evidence type="ECO:0000256" key="2">
    <source>
        <dbReference type="ARBA" id="ARBA00022475"/>
    </source>
</evidence>
<proteinExistence type="predicted"/>
<evidence type="ECO:0000313" key="7">
    <source>
        <dbReference type="EMBL" id="BDV43758.1"/>
    </source>
</evidence>
<evidence type="ECO:0000256" key="3">
    <source>
        <dbReference type="ARBA" id="ARBA00022692"/>
    </source>
</evidence>
<gene>
    <name evidence="7" type="ORF">GURASL_26810</name>
</gene>
<keyword evidence="8" id="KW-1185">Reference proteome</keyword>
<dbReference type="RefSeq" id="WP_281999879.1">
    <property type="nucleotide sequence ID" value="NZ_AP027151.1"/>
</dbReference>
<protein>
    <submittedName>
        <fullName evidence="7">Amino acid transporter</fullName>
    </submittedName>
</protein>
<dbReference type="PANTHER" id="PTHR30086:SF20">
    <property type="entry name" value="ARGININE EXPORTER PROTEIN ARGO-RELATED"/>
    <property type="match status" value="1"/>
</dbReference>
<dbReference type="PANTHER" id="PTHR30086">
    <property type="entry name" value="ARGININE EXPORTER PROTEIN ARGO"/>
    <property type="match status" value="1"/>
</dbReference>
<evidence type="ECO:0000256" key="1">
    <source>
        <dbReference type="ARBA" id="ARBA00004651"/>
    </source>
</evidence>
<dbReference type="EMBL" id="AP027151">
    <property type="protein sequence ID" value="BDV43758.1"/>
    <property type="molecule type" value="Genomic_DNA"/>
</dbReference>
<feature type="transmembrane region" description="Helical" evidence="6">
    <location>
        <begin position="152"/>
        <end position="173"/>
    </location>
</feature>